<dbReference type="GO" id="GO:0016757">
    <property type="term" value="F:glycosyltransferase activity"/>
    <property type="evidence" value="ECO:0007669"/>
    <property type="project" value="InterPro"/>
</dbReference>
<accession>A0A6L8V9H2</accession>
<feature type="domain" description="Glycosyl transferase family 1" evidence="1">
    <location>
        <begin position="188"/>
        <end position="359"/>
    </location>
</feature>
<keyword evidence="3" id="KW-0808">Transferase</keyword>
<evidence type="ECO:0000259" key="2">
    <source>
        <dbReference type="Pfam" id="PF13439"/>
    </source>
</evidence>
<dbReference type="PANTHER" id="PTHR12526:SF638">
    <property type="entry name" value="SPORE COAT PROTEIN SA"/>
    <property type="match status" value="1"/>
</dbReference>
<organism evidence="3 4">
    <name type="scientific">Paenibacillus silvestris</name>
    <dbReference type="NCBI Taxonomy" id="2606219"/>
    <lineage>
        <taxon>Bacteria</taxon>
        <taxon>Bacillati</taxon>
        <taxon>Bacillota</taxon>
        <taxon>Bacilli</taxon>
        <taxon>Bacillales</taxon>
        <taxon>Paenibacillaceae</taxon>
        <taxon>Paenibacillus</taxon>
    </lineage>
</organism>
<comment type="caution">
    <text evidence="3">The sequence shown here is derived from an EMBL/GenBank/DDBJ whole genome shotgun (WGS) entry which is preliminary data.</text>
</comment>
<dbReference type="RefSeq" id="WP_161410316.1">
    <property type="nucleotide sequence ID" value="NZ_WTUZ01000037.1"/>
</dbReference>
<dbReference type="AlphaFoldDB" id="A0A6L8V9H2"/>
<dbReference type="CDD" id="cd03801">
    <property type="entry name" value="GT4_PimA-like"/>
    <property type="match status" value="1"/>
</dbReference>
<dbReference type="Pfam" id="PF00534">
    <property type="entry name" value="Glycos_transf_1"/>
    <property type="match status" value="1"/>
</dbReference>
<dbReference type="Gene3D" id="3.40.50.2000">
    <property type="entry name" value="Glycogen Phosphorylase B"/>
    <property type="match status" value="2"/>
</dbReference>
<evidence type="ECO:0000313" key="3">
    <source>
        <dbReference type="EMBL" id="MZQ86009.1"/>
    </source>
</evidence>
<proteinExistence type="predicted"/>
<reference evidence="3 4" key="1">
    <citation type="submission" date="2019-12" db="EMBL/GenBank/DDBJ databases">
        <title>Paenibacillus sp. nov. sp. isolated from soil.</title>
        <authorList>
            <person name="Kim J."/>
            <person name="Jeong S.E."/>
            <person name="Jung H.S."/>
            <person name="Jeon C.O."/>
        </authorList>
    </citation>
    <scope>NUCLEOTIDE SEQUENCE [LARGE SCALE GENOMIC DNA]</scope>
    <source>
        <strain evidence="3 4">5J-6</strain>
    </source>
</reference>
<evidence type="ECO:0000259" key="1">
    <source>
        <dbReference type="Pfam" id="PF00534"/>
    </source>
</evidence>
<dbReference type="EMBL" id="WTUZ01000037">
    <property type="protein sequence ID" value="MZQ86009.1"/>
    <property type="molecule type" value="Genomic_DNA"/>
</dbReference>
<gene>
    <name evidence="3" type="ORF">GQF01_28300</name>
</gene>
<sequence length="384" mass="42778">MKLAFICTEMLTVPPIRGGAIQILINGVTPHIGSRHDLTIFCITDPDLPNREVVDGVRYIRIPREDYVNGVAKELSKQRANNQKYDVIHVFNRPKNVPVYKAAMSNARFVVSCHNEMFREGKITTEVGRSVIKTVDKIMSISNYIGQTITSRFPSAKGKVKTVYSGINLEHYRPIWTPEAQDLRKGLRKKFGVENKKVILFVGRLSKTKGPDVLIKAVEQVSRTHKDVVLVIIGSKWFHNEQLDEYGASLRQLAKSLGDRVVFTGFVPPNEIPVHYLLGDIFVCSSQWQEPLARVHFEAMGAGLPVITTNRGGNAEIIKQNANGIVIEDYSNPGAFVKAITFLIANPAEALRLGKAGRAVVESNFGFEHAAKRLESLYAPDKSK</sequence>
<keyword evidence="4" id="KW-1185">Reference proteome</keyword>
<dbReference type="Proteomes" id="UP000481087">
    <property type="component" value="Unassembled WGS sequence"/>
</dbReference>
<dbReference type="SUPFAM" id="SSF53756">
    <property type="entry name" value="UDP-Glycosyltransferase/glycogen phosphorylase"/>
    <property type="match status" value="1"/>
</dbReference>
<dbReference type="PANTHER" id="PTHR12526">
    <property type="entry name" value="GLYCOSYLTRANSFERASE"/>
    <property type="match status" value="1"/>
</dbReference>
<dbReference type="InterPro" id="IPR028098">
    <property type="entry name" value="Glyco_trans_4-like_N"/>
</dbReference>
<dbReference type="Pfam" id="PF13439">
    <property type="entry name" value="Glyco_transf_4"/>
    <property type="match status" value="1"/>
</dbReference>
<name>A0A6L8V9H2_9BACL</name>
<dbReference type="InterPro" id="IPR001296">
    <property type="entry name" value="Glyco_trans_1"/>
</dbReference>
<evidence type="ECO:0000313" key="4">
    <source>
        <dbReference type="Proteomes" id="UP000481087"/>
    </source>
</evidence>
<protein>
    <submittedName>
        <fullName evidence="3">Glycosyltransferase</fullName>
    </submittedName>
</protein>
<feature type="domain" description="Glycosyltransferase subfamily 4-like N-terminal" evidence="2">
    <location>
        <begin position="35"/>
        <end position="170"/>
    </location>
</feature>